<evidence type="ECO:0000256" key="1">
    <source>
        <dbReference type="SAM" id="MobiDB-lite"/>
    </source>
</evidence>
<dbReference type="InterPro" id="IPR011009">
    <property type="entry name" value="Kinase-like_dom_sf"/>
</dbReference>
<reference evidence="2" key="1">
    <citation type="journal article" date="2016" name="Gigascience">
        <title>De novo construction of an expanded transcriptome assembly for the western tarnished plant bug, Lygus hesperus.</title>
        <authorList>
            <person name="Tassone E.E."/>
            <person name="Geib S.M."/>
            <person name="Hall B."/>
            <person name="Fabrick J.A."/>
            <person name="Brent C.S."/>
            <person name="Hull J.J."/>
        </authorList>
    </citation>
    <scope>NUCLEOTIDE SEQUENCE</scope>
</reference>
<dbReference type="InterPro" id="IPR050588">
    <property type="entry name" value="WNK_Ser-Thr_kinase"/>
</dbReference>
<feature type="region of interest" description="Disordered" evidence="1">
    <location>
        <begin position="115"/>
        <end position="144"/>
    </location>
</feature>
<dbReference type="AlphaFoldDB" id="A0A146L0T0"/>
<proteinExistence type="predicted"/>
<name>A0A146L0T0_LYGHE</name>
<protein>
    <submittedName>
        <fullName evidence="2">Putative serine/threonine-protein kinase WNK6</fullName>
    </submittedName>
</protein>
<evidence type="ECO:0000313" key="2">
    <source>
        <dbReference type="EMBL" id="JAQ00857.1"/>
    </source>
</evidence>
<dbReference type="SUPFAM" id="SSF56112">
    <property type="entry name" value="Protein kinase-like (PK-like)"/>
    <property type="match status" value="1"/>
</dbReference>
<accession>A0A146L0T0</accession>
<keyword evidence="2" id="KW-0418">Kinase</keyword>
<keyword evidence="2" id="KW-0808">Transferase</keyword>
<organism evidence="2">
    <name type="scientific">Lygus hesperus</name>
    <name type="common">Western plant bug</name>
    <dbReference type="NCBI Taxonomy" id="30085"/>
    <lineage>
        <taxon>Eukaryota</taxon>
        <taxon>Metazoa</taxon>
        <taxon>Ecdysozoa</taxon>
        <taxon>Arthropoda</taxon>
        <taxon>Hexapoda</taxon>
        <taxon>Insecta</taxon>
        <taxon>Pterygota</taxon>
        <taxon>Neoptera</taxon>
        <taxon>Paraneoptera</taxon>
        <taxon>Hemiptera</taxon>
        <taxon>Heteroptera</taxon>
        <taxon>Panheteroptera</taxon>
        <taxon>Cimicomorpha</taxon>
        <taxon>Miridae</taxon>
        <taxon>Mirini</taxon>
        <taxon>Lygus</taxon>
    </lineage>
</organism>
<dbReference type="Gene3D" id="1.10.510.10">
    <property type="entry name" value="Transferase(Phosphotransferase) domain 1"/>
    <property type="match status" value="1"/>
</dbReference>
<gene>
    <name evidence="2" type="primary">WNK6</name>
    <name evidence="2" type="ORF">g.14181</name>
</gene>
<dbReference type="GO" id="GO:0016301">
    <property type="term" value="F:kinase activity"/>
    <property type="evidence" value="ECO:0007669"/>
    <property type="project" value="UniProtKB-KW"/>
</dbReference>
<sequence>MCVLEIATKEYPYTECRNAMHVWKLVSSGVKPTILQRIKNREIRSFIELCMFPQQLRLSAKDLLHHPFLAYTTIYDQMDIMIAPATAVPTFAAPSGGMNTRHDSTAALAKSTAVKKYDNSSSKIDTRVLNQRVQQSSHSTRYSS</sequence>
<feature type="compositionally biased region" description="Polar residues" evidence="1">
    <location>
        <begin position="119"/>
        <end position="144"/>
    </location>
</feature>
<dbReference type="PANTHER" id="PTHR13902">
    <property type="entry name" value="SERINE/THREONINE-PROTEIN KINASE WNK WITH NO LYSINE -RELATED"/>
    <property type="match status" value="1"/>
</dbReference>
<dbReference type="EMBL" id="GDHC01017772">
    <property type="protein sequence ID" value="JAQ00857.1"/>
    <property type="molecule type" value="Transcribed_RNA"/>
</dbReference>